<keyword evidence="2" id="KW-1185">Reference proteome</keyword>
<protein>
    <recommendedName>
        <fullName evidence="3">F-box domain-containing protein</fullName>
    </recommendedName>
</protein>
<comment type="caution">
    <text evidence="1">The sequence shown here is derived from an EMBL/GenBank/DDBJ whole genome shotgun (WGS) entry which is preliminary data.</text>
</comment>
<evidence type="ECO:0000313" key="2">
    <source>
        <dbReference type="Proteomes" id="UP000234323"/>
    </source>
</evidence>
<sequence>MFKLSDDVIFIIFEELQDDKNILFSCLTVNKVWCKIILPILWKNPWKTLKKKQDKLLLNIILSHLSDEKKMELGLDSLTDLYRKPLFDYISFCRHLNFNKIERMIKSFQEKSKLSIIENEIINLFVNENRYYTHLYISYQFAYQLHLFPGAKSCFSRIQYLNCSTSIKNELSDGLIELCKSIKVLDLFIEALNNNDGIIRFIRGQRNLSKICLTTHSYSDVYFCIALENSLIEHVNTVQYFKLTKRSSTKIISSFVNLRGLEVCGRLNDVLEWNYLDDVSLPYLEILRVSKIPFNALISLIESTNGLLTEIRTNTILNVNVLNDERIITKVIHQKCPKLQYLKVMLTHNDNNLSEFESLLIKCHYLDGLFITGNVGFDWDELFGVLIKSSPINLFKFKFSDSPSLESLKLFFDNWKGRRPLLLQFGHIENVEDLIEEYKARGIVKKFNNNVSFGEGFEGFEWI</sequence>
<dbReference type="VEuPathDB" id="FungiDB:FUN_015576"/>
<dbReference type="AlphaFoldDB" id="A0A2I1GQH0"/>
<dbReference type="EMBL" id="LLXI01000682">
    <property type="protein sequence ID" value="PKY48896.1"/>
    <property type="molecule type" value="Genomic_DNA"/>
</dbReference>
<gene>
    <name evidence="1" type="ORF">RhiirA4_464623</name>
</gene>
<reference evidence="1 2" key="1">
    <citation type="submission" date="2015-10" db="EMBL/GenBank/DDBJ databases">
        <title>Genome analyses suggest a sexual origin of heterokaryosis in a supposedly ancient asexual fungus.</title>
        <authorList>
            <person name="Ropars J."/>
            <person name="Sedzielewska K."/>
            <person name="Noel J."/>
            <person name="Charron P."/>
            <person name="Farinelli L."/>
            <person name="Marton T."/>
            <person name="Kruger M."/>
            <person name="Pelin A."/>
            <person name="Brachmann A."/>
            <person name="Corradi N."/>
        </authorList>
    </citation>
    <scope>NUCLEOTIDE SEQUENCE [LARGE SCALE GENOMIC DNA]</scope>
    <source>
        <strain evidence="1 2">A4</strain>
    </source>
</reference>
<dbReference type="Proteomes" id="UP000234323">
    <property type="component" value="Unassembled WGS sequence"/>
</dbReference>
<name>A0A2I1GQH0_9GLOM</name>
<evidence type="ECO:0008006" key="3">
    <source>
        <dbReference type="Google" id="ProtNLM"/>
    </source>
</evidence>
<proteinExistence type="predicted"/>
<accession>A0A2I1GQH0</accession>
<dbReference type="VEuPathDB" id="FungiDB:RhiirA1_535749"/>
<organism evidence="1 2">
    <name type="scientific">Rhizophagus irregularis</name>
    <dbReference type="NCBI Taxonomy" id="588596"/>
    <lineage>
        <taxon>Eukaryota</taxon>
        <taxon>Fungi</taxon>
        <taxon>Fungi incertae sedis</taxon>
        <taxon>Mucoromycota</taxon>
        <taxon>Glomeromycotina</taxon>
        <taxon>Glomeromycetes</taxon>
        <taxon>Glomerales</taxon>
        <taxon>Glomeraceae</taxon>
        <taxon>Rhizophagus</taxon>
    </lineage>
</organism>
<evidence type="ECO:0000313" key="1">
    <source>
        <dbReference type="EMBL" id="PKY48896.1"/>
    </source>
</evidence>